<evidence type="ECO:0008006" key="4">
    <source>
        <dbReference type="Google" id="ProtNLM"/>
    </source>
</evidence>
<proteinExistence type="predicted"/>
<feature type="transmembrane region" description="Helical" evidence="1">
    <location>
        <begin position="17"/>
        <end position="36"/>
    </location>
</feature>
<dbReference type="RefSeq" id="WP_213041215.1">
    <property type="nucleotide sequence ID" value="NZ_CAJNBJ010000001.1"/>
</dbReference>
<dbReference type="InterPro" id="IPR038695">
    <property type="entry name" value="Saro_0823-like_sf"/>
</dbReference>
<keyword evidence="1" id="KW-1133">Transmembrane helix</keyword>
<comment type="caution">
    <text evidence="2">The sequence shown here is derived from an EMBL/GenBank/DDBJ whole genome shotgun (WGS) entry which is preliminary data.</text>
</comment>
<name>A0ABM8QUS1_9BACT</name>
<reference evidence="2 3" key="1">
    <citation type="submission" date="2021-02" db="EMBL/GenBank/DDBJ databases">
        <authorList>
            <person name="Han P."/>
        </authorList>
    </citation>
    <scope>NUCLEOTIDE SEQUENCE [LARGE SCALE GENOMIC DNA]</scope>
    <source>
        <strain evidence="2">Candidatus Nitrospira sp. ZN2</strain>
    </source>
</reference>
<dbReference type="InterPro" id="IPR003795">
    <property type="entry name" value="DUF192"/>
</dbReference>
<dbReference type="EMBL" id="CAJNBJ010000001">
    <property type="protein sequence ID" value="CAE6716563.1"/>
    <property type="molecule type" value="Genomic_DNA"/>
</dbReference>
<protein>
    <recommendedName>
        <fullName evidence="4">DUF192 domain-containing protein</fullName>
    </recommendedName>
</protein>
<keyword evidence="1" id="KW-0472">Membrane</keyword>
<dbReference type="PANTHER" id="PTHR37953:SF1">
    <property type="entry name" value="UPF0127 PROTEIN MJ1496"/>
    <property type="match status" value="1"/>
</dbReference>
<sequence>MVTRSSGAESEQRRKKIVTFVLLVILLISVTLFLGGPKESELIIVEFPNGKTMETEVASTPEKLLFGLAFREGLPADTGMLYIFESTGLHRVGTRQFRIPVDMLWIDESHHIVQILEQVPPCAQDPCPLYGPPPEPVRYLIQAEAGYAKRAEITTGMELRFTLRM</sequence>
<evidence type="ECO:0000313" key="3">
    <source>
        <dbReference type="Proteomes" id="UP000675880"/>
    </source>
</evidence>
<organism evidence="2 3">
    <name type="scientific">Nitrospira defluvii</name>
    <dbReference type="NCBI Taxonomy" id="330214"/>
    <lineage>
        <taxon>Bacteria</taxon>
        <taxon>Pseudomonadati</taxon>
        <taxon>Nitrospirota</taxon>
        <taxon>Nitrospiria</taxon>
        <taxon>Nitrospirales</taxon>
        <taxon>Nitrospiraceae</taxon>
        <taxon>Nitrospira</taxon>
    </lineage>
</organism>
<dbReference type="PANTHER" id="PTHR37953">
    <property type="entry name" value="UPF0127 PROTEIN MJ1496"/>
    <property type="match status" value="1"/>
</dbReference>
<accession>A0ABM8QUS1</accession>
<dbReference type="Gene3D" id="2.60.120.1140">
    <property type="entry name" value="Protein of unknown function DUF192"/>
    <property type="match status" value="1"/>
</dbReference>
<dbReference type="Proteomes" id="UP000675880">
    <property type="component" value="Unassembled WGS sequence"/>
</dbReference>
<dbReference type="Pfam" id="PF02643">
    <property type="entry name" value="DUF192"/>
    <property type="match status" value="1"/>
</dbReference>
<keyword evidence="3" id="KW-1185">Reference proteome</keyword>
<evidence type="ECO:0000256" key="1">
    <source>
        <dbReference type="SAM" id="Phobius"/>
    </source>
</evidence>
<gene>
    <name evidence="2" type="ORF">NSPZN2_11479</name>
</gene>
<evidence type="ECO:0000313" key="2">
    <source>
        <dbReference type="EMBL" id="CAE6716563.1"/>
    </source>
</evidence>
<keyword evidence="1" id="KW-0812">Transmembrane</keyword>